<dbReference type="GO" id="GO:0006401">
    <property type="term" value="P:RNA catabolic process"/>
    <property type="evidence" value="ECO:0007669"/>
    <property type="project" value="InterPro"/>
</dbReference>
<proteinExistence type="predicted"/>
<dbReference type="Gene3D" id="2.40.128.680">
    <property type="match status" value="1"/>
</dbReference>
<reference evidence="1 2" key="1">
    <citation type="journal article" date="2023" name="G3 (Bethesda)">
        <title>A chromosome-length genome assembly and annotation of blackberry (Rubus argutus, cv. 'Hillquist').</title>
        <authorList>
            <person name="Bruna T."/>
            <person name="Aryal R."/>
            <person name="Dudchenko O."/>
            <person name="Sargent D.J."/>
            <person name="Mead D."/>
            <person name="Buti M."/>
            <person name="Cavallini A."/>
            <person name="Hytonen T."/>
            <person name="Andres J."/>
            <person name="Pham M."/>
            <person name="Weisz D."/>
            <person name="Mascagni F."/>
            <person name="Usai G."/>
            <person name="Natali L."/>
            <person name="Bassil N."/>
            <person name="Fernandez G.E."/>
            <person name="Lomsadze A."/>
            <person name="Armour M."/>
            <person name="Olukolu B."/>
            <person name="Poorten T."/>
            <person name="Britton C."/>
            <person name="Davik J."/>
            <person name="Ashrafi H."/>
            <person name="Aiden E.L."/>
            <person name="Borodovsky M."/>
            <person name="Worthington M."/>
        </authorList>
    </citation>
    <scope>NUCLEOTIDE SEQUENCE [LARGE SCALE GENOMIC DNA]</scope>
    <source>
        <strain evidence="1">PI 553951</strain>
    </source>
</reference>
<dbReference type="CDD" id="cd09271">
    <property type="entry name" value="RNase_H2-C"/>
    <property type="match status" value="1"/>
</dbReference>
<dbReference type="Pfam" id="PF08615">
    <property type="entry name" value="RNase_H2_suC"/>
    <property type="match status" value="1"/>
</dbReference>
<keyword evidence="2" id="KW-1185">Reference proteome</keyword>
<evidence type="ECO:0000313" key="1">
    <source>
        <dbReference type="EMBL" id="KAK9937125.1"/>
    </source>
</evidence>
<dbReference type="EMBL" id="JBEDUW010000003">
    <property type="protein sequence ID" value="KAK9937125.1"/>
    <property type="molecule type" value="Genomic_DNA"/>
</dbReference>
<dbReference type="InterPro" id="IPR013924">
    <property type="entry name" value="RNase_H2_suC"/>
</dbReference>
<dbReference type="PANTHER" id="PTHR47204:SF1">
    <property type="entry name" value="RIBONUCLEASE H2 SUBUNIT C"/>
    <property type="match status" value="1"/>
</dbReference>
<evidence type="ECO:0000313" key="2">
    <source>
        <dbReference type="Proteomes" id="UP001457282"/>
    </source>
</evidence>
<name>A0AAW1XMQ6_RUBAR</name>
<protein>
    <submittedName>
        <fullName evidence="1">Uncharacterized protein</fullName>
    </submittedName>
</protein>
<gene>
    <name evidence="1" type="ORF">M0R45_013937</name>
</gene>
<dbReference type="AlphaFoldDB" id="A0AAW1XMQ6"/>
<dbReference type="Proteomes" id="UP001457282">
    <property type="component" value="Unassembled WGS sequence"/>
</dbReference>
<dbReference type="PANTHER" id="PTHR47204">
    <property type="entry name" value="OS02G0168900 PROTEIN"/>
    <property type="match status" value="1"/>
</dbReference>
<dbReference type="GO" id="GO:0032299">
    <property type="term" value="C:ribonuclease H2 complex"/>
    <property type="evidence" value="ECO:0007669"/>
    <property type="project" value="InterPro"/>
</dbReference>
<sequence>MEKGIQGSINLRRNGEEETVDLSGKVHLLPCCIKYNGPCDVSDYFKPKPTGMESEGLRTQEAYFRGRKLQGASVPIPDGYSGFVLGKKSLDKRKASNVSEGNSNYWEINAKYKSITYWNHDSLPSQDDAFLRSFHWLAVAKSLHEPVKAEDLASASAALEKMN</sequence>
<accession>A0AAW1XMQ6</accession>
<comment type="caution">
    <text evidence="1">The sequence shown here is derived from an EMBL/GenBank/DDBJ whole genome shotgun (WGS) entry which is preliminary data.</text>
</comment>
<organism evidence="1 2">
    <name type="scientific">Rubus argutus</name>
    <name type="common">Southern blackberry</name>
    <dbReference type="NCBI Taxonomy" id="59490"/>
    <lineage>
        <taxon>Eukaryota</taxon>
        <taxon>Viridiplantae</taxon>
        <taxon>Streptophyta</taxon>
        <taxon>Embryophyta</taxon>
        <taxon>Tracheophyta</taxon>
        <taxon>Spermatophyta</taxon>
        <taxon>Magnoliopsida</taxon>
        <taxon>eudicotyledons</taxon>
        <taxon>Gunneridae</taxon>
        <taxon>Pentapetalae</taxon>
        <taxon>rosids</taxon>
        <taxon>fabids</taxon>
        <taxon>Rosales</taxon>
        <taxon>Rosaceae</taxon>
        <taxon>Rosoideae</taxon>
        <taxon>Rosoideae incertae sedis</taxon>
        <taxon>Rubus</taxon>
    </lineage>
</organism>